<evidence type="ECO:0000313" key="1">
    <source>
        <dbReference type="EMBL" id="SPD20041.1"/>
    </source>
</evidence>
<organism evidence="1">
    <name type="scientific">Fagus sylvatica</name>
    <name type="common">Beechnut</name>
    <dbReference type="NCBI Taxonomy" id="28930"/>
    <lineage>
        <taxon>Eukaryota</taxon>
        <taxon>Viridiplantae</taxon>
        <taxon>Streptophyta</taxon>
        <taxon>Embryophyta</taxon>
        <taxon>Tracheophyta</taxon>
        <taxon>Spermatophyta</taxon>
        <taxon>Magnoliopsida</taxon>
        <taxon>eudicotyledons</taxon>
        <taxon>Gunneridae</taxon>
        <taxon>Pentapetalae</taxon>
        <taxon>rosids</taxon>
        <taxon>fabids</taxon>
        <taxon>Fagales</taxon>
        <taxon>Fagaceae</taxon>
        <taxon>Fagus</taxon>
    </lineage>
</organism>
<proteinExistence type="predicted"/>
<gene>
    <name evidence="1" type="ORF">FSB_LOCUS47923</name>
</gene>
<dbReference type="EMBL" id="OIVN01004935">
    <property type="protein sequence ID" value="SPD20041.1"/>
    <property type="molecule type" value="Genomic_DNA"/>
</dbReference>
<dbReference type="PANTHER" id="PTHR47076">
    <property type="entry name" value="NHL DOMAIN PROTEIN"/>
    <property type="match status" value="1"/>
</dbReference>
<dbReference type="AlphaFoldDB" id="A0A2N9I854"/>
<sequence>MSSPGQASPPETEDENELFFANRGCCMWMPCAGSERASTVGSAWWERIRTADTNDDPWWARGWRKLRDWSELVAGPKWKTFIRRFNKNRFNKMSKYQYDPLSYALNFDDGPGQNSQLDEDYLGRDFSCRFASIPASAKTSMDLGKDPPLFT</sequence>
<name>A0A2N9I854_FAGSY</name>
<dbReference type="PANTHER" id="PTHR47076:SF1">
    <property type="entry name" value="NHL DOMAIN PROTEIN"/>
    <property type="match status" value="1"/>
</dbReference>
<protein>
    <submittedName>
        <fullName evidence="1">Uncharacterized protein</fullName>
    </submittedName>
</protein>
<accession>A0A2N9I854</accession>
<reference evidence="1" key="1">
    <citation type="submission" date="2018-02" db="EMBL/GenBank/DDBJ databases">
        <authorList>
            <person name="Cohen D.B."/>
            <person name="Kent A.D."/>
        </authorList>
    </citation>
    <scope>NUCLEOTIDE SEQUENCE</scope>
</reference>